<evidence type="ECO:0000313" key="4">
    <source>
        <dbReference type="RefSeq" id="XP_022828843.1"/>
    </source>
</evidence>
<keyword evidence="3" id="KW-1185">Reference proteome</keyword>
<dbReference type="Proteomes" id="UP000301870">
    <property type="component" value="Chromosome 26"/>
</dbReference>
<dbReference type="GeneID" id="111358147"/>
<feature type="region of interest" description="Disordered" evidence="1">
    <location>
        <begin position="277"/>
        <end position="297"/>
    </location>
</feature>
<gene>
    <name evidence="4" type="primary">LOC111358147</name>
</gene>
<organism evidence="3 4">
    <name type="scientific">Spodoptera litura</name>
    <name type="common">Asian cotton leafworm</name>
    <dbReference type="NCBI Taxonomy" id="69820"/>
    <lineage>
        <taxon>Eukaryota</taxon>
        <taxon>Metazoa</taxon>
        <taxon>Ecdysozoa</taxon>
        <taxon>Arthropoda</taxon>
        <taxon>Hexapoda</taxon>
        <taxon>Insecta</taxon>
        <taxon>Pterygota</taxon>
        <taxon>Neoptera</taxon>
        <taxon>Endopterygota</taxon>
        <taxon>Lepidoptera</taxon>
        <taxon>Glossata</taxon>
        <taxon>Ditrysia</taxon>
        <taxon>Noctuoidea</taxon>
        <taxon>Noctuidae</taxon>
        <taxon>Amphipyrinae</taxon>
        <taxon>Spodoptera</taxon>
    </lineage>
</organism>
<evidence type="ECO:0000256" key="2">
    <source>
        <dbReference type="SAM" id="SignalP"/>
    </source>
</evidence>
<dbReference type="Gene3D" id="1.10.287.950">
    <property type="entry name" value="Methyl-accepting chemotaxis protein"/>
    <property type="match status" value="1"/>
</dbReference>
<keyword evidence="2" id="KW-0732">Signal</keyword>
<name>A0A9J7ED50_SPOLT</name>
<dbReference type="RefSeq" id="XP_022828843.1">
    <property type="nucleotide sequence ID" value="XM_022973075.1"/>
</dbReference>
<reference evidence="4" key="1">
    <citation type="submission" date="2025-08" db="UniProtKB">
        <authorList>
            <consortium name="RefSeq"/>
        </authorList>
    </citation>
    <scope>IDENTIFICATION</scope>
    <source>
        <strain evidence="4">Ishihara</strain>
        <tissue evidence="4">Whole body</tissue>
    </source>
</reference>
<dbReference type="OrthoDB" id="7486091at2759"/>
<feature type="chain" id="PRO_5039901297" evidence="2">
    <location>
        <begin position="19"/>
        <end position="360"/>
    </location>
</feature>
<dbReference type="AlphaFoldDB" id="A0A9J7ED50"/>
<evidence type="ECO:0000313" key="3">
    <source>
        <dbReference type="Proteomes" id="UP000301870"/>
    </source>
</evidence>
<feature type="compositionally biased region" description="Basic and acidic residues" evidence="1">
    <location>
        <begin position="277"/>
        <end position="286"/>
    </location>
</feature>
<evidence type="ECO:0000256" key="1">
    <source>
        <dbReference type="SAM" id="MobiDB-lite"/>
    </source>
</evidence>
<proteinExistence type="predicted"/>
<sequence>MRYFLLGFLIFKLQTTVAQYPSHTDLQKVGEVIFNNEKFNVLKPTVHVITDYFKDFMLRRENDKFPTKRVFIDHNGFRHAWSGFGNKVQSLRKTDLKNVVLNSQNFTDNLSTKKAPINDNTTVVAKTTTEVAKTTTEVAKTTTKVAKTTTEAAKTTTEVAKTTTKIAGSTTEVAKTTTEVAKTTTKIAESTTEVAKTTTKIAESTTEVAETTTAVTKTTTEVAETTTEVASTKIPVATTEAVKANTESTDNTTDADTPTTEVIESAVINSDNITSKETLKEVHDEDNTTESATQVPNSAETTTFKFLFKASIENNNNTTVTKNQSVQVKPLKGEIKERTVAKTTFFCPFLGIISMSAFID</sequence>
<accession>A0A9J7ED50</accession>
<feature type="signal peptide" evidence="2">
    <location>
        <begin position="1"/>
        <end position="18"/>
    </location>
</feature>
<dbReference type="KEGG" id="sliu:111358147"/>
<protein>
    <submittedName>
        <fullName evidence="4">Uncharacterized protein LOC111358147</fullName>
    </submittedName>
</protein>